<organism evidence="7">
    <name type="scientific">Oryza meridionalis</name>
    <dbReference type="NCBI Taxonomy" id="40149"/>
    <lineage>
        <taxon>Eukaryota</taxon>
        <taxon>Viridiplantae</taxon>
        <taxon>Streptophyta</taxon>
        <taxon>Embryophyta</taxon>
        <taxon>Tracheophyta</taxon>
        <taxon>Spermatophyta</taxon>
        <taxon>Magnoliopsida</taxon>
        <taxon>Liliopsida</taxon>
        <taxon>Poales</taxon>
        <taxon>Poaceae</taxon>
        <taxon>BOP clade</taxon>
        <taxon>Oryzoideae</taxon>
        <taxon>Oryzeae</taxon>
        <taxon>Oryzinae</taxon>
        <taxon>Oryza</taxon>
    </lineage>
</organism>
<dbReference type="EnsemblPlants" id="OMERI03G30120.1">
    <property type="protein sequence ID" value="OMERI03G30120.1"/>
    <property type="gene ID" value="OMERI03G30120"/>
</dbReference>
<dbReference type="eggNOG" id="ENOG502RXZY">
    <property type="taxonomic scope" value="Eukaryota"/>
</dbReference>
<sequence length="397" mass="41419">MSISLRLAVPRAAPPVLPPLRQSAVRAAAPAAAALRTGALRGCASLPLKPQPLLGTGQPSGRRGGAAVCHSSAHLSARTMQWVSAGATAVLLLAKGTAIHKSFLVPLFALLAPCSVISWIKSDYGQWTAFLALLVRLFFAIPGELELPLSTMLLVSVAPYQLMNLRGTQGGAALSLALAGYLAFQHFTRVGGLGKAFDQGSIIATLAIICITVIPLMMGCASLPLKPQPLLGTGQPSGRRGGAAVCHSSAHLSARTMQWVSAGATAVLLLAKGTAIHKSFLVPLFALLAPCSVISWIKSDYGQWTAFLALLVRLFFAIPGELELPLSTMLLVSVAPYQLMNLRGTQGGAALSLALAGYLAFQHFTRVGGLGKAFDQGSIIATLAIICITVIPLMMLF</sequence>
<dbReference type="AlphaFoldDB" id="A0A0E0D6E0"/>
<dbReference type="PANTHER" id="PTHR33596:SF17">
    <property type="entry name" value="COLD-REGULATED 413 INNER MEMBRANE PROTEIN 1, CHLOROPLASTIC-RELATED"/>
    <property type="match status" value="1"/>
</dbReference>
<keyword evidence="8" id="KW-1185">Reference proteome</keyword>
<accession>A0A0E0D6E0</accession>
<evidence type="ECO:0000256" key="6">
    <source>
        <dbReference type="SAM" id="Phobius"/>
    </source>
</evidence>
<proteinExistence type="inferred from homology"/>
<evidence type="ECO:0000313" key="8">
    <source>
        <dbReference type="Proteomes" id="UP000008021"/>
    </source>
</evidence>
<feature type="transmembrane region" description="Helical" evidence="6">
    <location>
        <begin position="103"/>
        <end position="120"/>
    </location>
</feature>
<evidence type="ECO:0000256" key="4">
    <source>
        <dbReference type="ARBA" id="ARBA00022989"/>
    </source>
</evidence>
<reference evidence="7" key="2">
    <citation type="submission" date="2018-05" db="EMBL/GenBank/DDBJ databases">
        <title>OmerRS3 (Oryza meridionalis Reference Sequence Version 3).</title>
        <authorList>
            <person name="Zhang J."/>
            <person name="Kudrna D."/>
            <person name="Lee S."/>
            <person name="Talag J."/>
            <person name="Welchert J."/>
            <person name="Wing R.A."/>
        </authorList>
    </citation>
    <scope>NUCLEOTIDE SEQUENCE [LARGE SCALE GENOMIC DNA]</scope>
    <source>
        <strain evidence="7">cv. OR44</strain>
    </source>
</reference>
<dbReference type="Gramene" id="OMERI03G30120.1">
    <property type="protein sequence ID" value="OMERI03G30120.1"/>
    <property type="gene ID" value="OMERI03G30120"/>
</dbReference>
<comment type="subcellular location">
    <subcellularLocation>
        <location evidence="1">Membrane</location>
        <topology evidence="1">Multi-pass membrane protein</topology>
    </subcellularLocation>
</comment>
<dbReference type="Proteomes" id="UP000008021">
    <property type="component" value="Chromosome 3"/>
</dbReference>
<keyword evidence="5 6" id="KW-0472">Membrane</keyword>
<name>A0A0E0D6E0_9ORYZ</name>
<feature type="transmembrane region" description="Helical" evidence="6">
    <location>
        <begin position="280"/>
        <end position="297"/>
    </location>
</feature>
<dbReference type="Pfam" id="PF05562">
    <property type="entry name" value="WCOR413"/>
    <property type="match status" value="2"/>
</dbReference>
<feature type="transmembrane region" description="Helical" evidence="6">
    <location>
        <begin position="165"/>
        <end position="184"/>
    </location>
</feature>
<feature type="transmembrane region" description="Helical" evidence="6">
    <location>
        <begin position="196"/>
        <end position="218"/>
    </location>
</feature>
<dbReference type="GO" id="GO:0016020">
    <property type="term" value="C:membrane"/>
    <property type="evidence" value="ECO:0007669"/>
    <property type="project" value="UniProtKB-SubCell"/>
</dbReference>
<dbReference type="STRING" id="40149.A0A0E0D6E0"/>
<evidence type="ECO:0000256" key="3">
    <source>
        <dbReference type="ARBA" id="ARBA00022692"/>
    </source>
</evidence>
<feature type="transmembrane region" description="Helical" evidence="6">
    <location>
        <begin position="373"/>
        <end position="395"/>
    </location>
</feature>
<evidence type="ECO:0000256" key="1">
    <source>
        <dbReference type="ARBA" id="ARBA00004141"/>
    </source>
</evidence>
<keyword evidence="4 6" id="KW-1133">Transmembrane helix</keyword>
<feature type="transmembrane region" description="Helical" evidence="6">
    <location>
        <begin position="342"/>
        <end position="361"/>
    </location>
</feature>
<keyword evidence="3 6" id="KW-0812">Transmembrane</keyword>
<dbReference type="PANTHER" id="PTHR33596">
    <property type="entry name" value="COLD-REGULATED 413 PLASMA MEMBRANE PROTEIN 2"/>
    <property type="match status" value="1"/>
</dbReference>
<evidence type="ECO:0000256" key="2">
    <source>
        <dbReference type="ARBA" id="ARBA00005852"/>
    </source>
</evidence>
<dbReference type="HOGENOM" id="CLU_695187_0_0_1"/>
<comment type="similarity">
    <text evidence="2">Belongs to the Cold-regulated 413 protein family.</text>
</comment>
<evidence type="ECO:0000256" key="5">
    <source>
        <dbReference type="ARBA" id="ARBA00023136"/>
    </source>
</evidence>
<dbReference type="InterPro" id="IPR008892">
    <property type="entry name" value="COR413"/>
</dbReference>
<evidence type="ECO:0000313" key="7">
    <source>
        <dbReference type="EnsemblPlants" id="OMERI03G30120.1"/>
    </source>
</evidence>
<reference evidence="7" key="1">
    <citation type="submission" date="2015-04" db="UniProtKB">
        <authorList>
            <consortium name="EnsemblPlants"/>
        </authorList>
    </citation>
    <scope>IDENTIFICATION</scope>
</reference>
<protein>
    <submittedName>
        <fullName evidence="7">Uncharacterized protein</fullName>
    </submittedName>
</protein>